<keyword evidence="4" id="KW-1185">Reference proteome</keyword>
<dbReference type="SUPFAM" id="SSF51197">
    <property type="entry name" value="Clavaminate synthase-like"/>
    <property type="match status" value="1"/>
</dbReference>
<dbReference type="PANTHER" id="PTHR20883:SF48">
    <property type="entry name" value="ECTOINE DIOXYGENASE"/>
    <property type="match status" value="1"/>
</dbReference>
<dbReference type="Gene3D" id="2.60.120.620">
    <property type="entry name" value="q2cbj1_9rhob like domain"/>
    <property type="match status" value="1"/>
</dbReference>
<dbReference type="GO" id="GO:0016706">
    <property type="term" value="F:2-oxoglutarate-dependent dioxygenase activity"/>
    <property type="evidence" value="ECO:0007669"/>
    <property type="project" value="UniProtKB-ARBA"/>
</dbReference>
<comment type="caution">
    <text evidence="3">The sequence shown here is derived from an EMBL/GenBank/DDBJ whole genome shotgun (WGS) entry which is preliminary data.</text>
</comment>
<dbReference type="InterPro" id="IPR008775">
    <property type="entry name" value="Phytyl_CoA_dOase-like"/>
</dbReference>
<dbReference type="EMBL" id="SRXT01000005">
    <property type="protein sequence ID" value="TGX52835.1"/>
    <property type="molecule type" value="Genomic_DNA"/>
</dbReference>
<dbReference type="PANTHER" id="PTHR20883">
    <property type="entry name" value="PHYTANOYL-COA DIOXYGENASE DOMAIN CONTAINING 1"/>
    <property type="match status" value="1"/>
</dbReference>
<name>A0A4S1XAM9_9SPHN</name>
<sequence>MWASAGCSSGAPRYSRKASGTARKRLAAERIAGPGSPRPDVEESVGFEQPGSPSGDAGDSVAKFRRDGYAVLRGFFVPAEVAEIGAAIDQIHAEGVAHGRSFRHGNLFYNVVPGPDGAPLVRMVQWPSYHQPLLERVRRDPRFVAMLDPLIGGDIKQIINQLHWKAPGGIGDFAWHQDSRFRKPDAHYRNLGTSYVQTGLAIDSHTPRSGCMRFLPRTHLAGDIDLDTASEVLGNAMADDVLLAAGLSAEDAIDLVLEPGDLALWNPYLVHGSGTNRADHQRRLYINGYVRAEDCDRGEWAFRDGQPVPLGPEPALVHYEELHTRGEPHYV</sequence>
<keyword evidence="3" id="KW-0223">Dioxygenase</keyword>
<dbReference type="AlphaFoldDB" id="A0A4S1XAM9"/>
<gene>
    <name evidence="3" type="ORF">E5A73_14470</name>
</gene>
<keyword evidence="3" id="KW-0560">Oxidoreductase</keyword>
<evidence type="ECO:0000256" key="1">
    <source>
        <dbReference type="ARBA" id="ARBA00001954"/>
    </source>
</evidence>
<protein>
    <submittedName>
        <fullName evidence="3">Phytanoyl-CoA dioxygenase</fullName>
    </submittedName>
</protein>
<evidence type="ECO:0000256" key="2">
    <source>
        <dbReference type="SAM" id="MobiDB-lite"/>
    </source>
</evidence>
<accession>A0A4S1XAM9</accession>
<dbReference type="OrthoDB" id="2553118at2"/>
<comment type="cofactor">
    <cofactor evidence="1">
        <name>Fe(2+)</name>
        <dbReference type="ChEBI" id="CHEBI:29033"/>
    </cofactor>
</comment>
<proteinExistence type="predicted"/>
<dbReference type="Pfam" id="PF05721">
    <property type="entry name" value="PhyH"/>
    <property type="match status" value="1"/>
</dbReference>
<organism evidence="3 4">
    <name type="scientific">Sphingomonas gei</name>
    <dbReference type="NCBI Taxonomy" id="1395960"/>
    <lineage>
        <taxon>Bacteria</taxon>
        <taxon>Pseudomonadati</taxon>
        <taxon>Pseudomonadota</taxon>
        <taxon>Alphaproteobacteria</taxon>
        <taxon>Sphingomonadales</taxon>
        <taxon>Sphingomonadaceae</taxon>
        <taxon>Sphingomonas</taxon>
    </lineage>
</organism>
<feature type="region of interest" description="Disordered" evidence="2">
    <location>
        <begin position="1"/>
        <end position="60"/>
    </location>
</feature>
<evidence type="ECO:0000313" key="3">
    <source>
        <dbReference type="EMBL" id="TGX52835.1"/>
    </source>
</evidence>
<evidence type="ECO:0000313" key="4">
    <source>
        <dbReference type="Proteomes" id="UP000306147"/>
    </source>
</evidence>
<dbReference type="Proteomes" id="UP000306147">
    <property type="component" value="Unassembled WGS sequence"/>
</dbReference>
<dbReference type="GO" id="GO:0005506">
    <property type="term" value="F:iron ion binding"/>
    <property type="evidence" value="ECO:0007669"/>
    <property type="project" value="UniProtKB-ARBA"/>
</dbReference>
<reference evidence="3 4" key="1">
    <citation type="submission" date="2019-04" db="EMBL/GenBank/DDBJ databases">
        <title>Sphingomonas psychrotolerans sp. nov., isolated from soil in the Tianshan Mountains, Xinjiang, China.</title>
        <authorList>
            <person name="Luo Y."/>
            <person name="Sheng H."/>
        </authorList>
    </citation>
    <scope>NUCLEOTIDE SEQUENCE [LARGE SCALE GENOMIC DNA]</scope>
    <source>
        <strain evidence="3 4">ZFGT-11</strain>
    </source>
</reference>